<name>A0A5D0IQH5_9FLAO</name>
<feature type="non-terminal residue" evidence="1">
    <location>
        <position position="1"/>
    </location>
</feature>
<proteinExistence type="predicted"/>
<gene>
    <name evidence="1" type="ORF">FUA24_05190</name>
</gene>
<dbReference type="AlphaFoldDB" id="A0A5D0IQH5"/>
<accession>A0A5D0IQH5</accession>
<reference evidence="1 2" key="1">
    <citation type="submission" date="2019-08" db="EMBL/GenBank/DDBJ databases">
        <title>Seonamhaeicola sediminis sp. nov., isolated from marine sediment.</title>
        <authorList>
            <person name="Cao W.R."/>
        </authorList>
    </citation>
    <scope>NUCLEOTIDE SEQUENCE [LARGE SCALE GENOMIC DNA]</scope>
    <source>
        <strain evidence="1 2">B011</strain>
    </source>
</reference>
<sequence>NLKIYSGLGLRFIHKKIFNAIFRIDYGLGLTENASQGLVFGIGQYF</sequence>
<dbReference type="EMBL" id="VSDQ01000408">
    <property type="protein sequence ID" value="TYA84607.1"/>
    <property type="molecule type" value="Genomic_DNA"/>
</dbReference>
<dbReference type="Proteomes" id="UP000323930">
    <property type="component" value="Unassembled WGS sequence"/>
</dbReference>
<comment type="caution">
    <text evidence="1">The sequence shown here is derived from an EMBL/GenBank/DDBJ whole genome shotgun (WGS) entry which is preliminary data.</text>
</comment>
<keyword evidence="2" id="KW-1185">Reference proteome</keyword>
<evidence type="ECO:0000313" key="2">
    <source>
        <dbReference type="Proteomes" id="UP000323930"/>
    </source>
</evidence>
<evidence type="ECO:0000313" key="1">
    <source>
        <dbReference type="EMBL" id="TYA84607.1"/>
    </source>
</evidence>
<protein>
    <submittedName>
        <fullName evidence="1">Outer membrane protein assembly factor</fullName>
    </submittedName>
</protein>
<organism evidence="1 2">
    <name type="scientific">Seonamhaeicola marinus</name>
    <dbReference type="NCBI Taxonomy" id="1912246"/>
    <lineage>
        <taxon>Bacteria</taxon>
        <taxon>Pseudomonadati</taxon>
        <taxon>Bacteroidota</taxon>
        <taxon>Flavobacteriia</taxon>
        <taxon>Flavobacteriales</taxon>
        <taxon>Flavobacteriaceae</taxon>
    </lineage>
</organism>